<dbReference type="EMBL" id="CAUOFW020007880">
    <property type="protein sequence ID" value="CAK9180951.1"/>
    <property type="molecule type" value="Genomic_DNA"/>
</dbReference>
<reference evidence="2 3" key="1">
    <citation type="submission" date="2024-02" db="EMBL/GenBank/DDBJ databases">
        <authorList>
            <person name="Vignale AGUSTIN F."/>
            <person name="Sosa J E."/>
            <person name="Modenutti C."/>
        </authorList>
    </citation>
    <scope>NUCLEOTIDE SEQUENCE [LARGE SCALE GENOMIC DNA]</scope>
</reference>
<proteinExistence type="predicted"/>
<evidence type="ECO:0000313" key="3">
    <source>
        <dbReference type="Proteomes" id="UP001642360"/>
    </source>
</evidence>
<name>A0ABC8UIV6_9AQUA</name>
<protein>
    <submittedName>
        <fullName evidence="2">Uncharacterized protein</fullName>
    </submittedName>
</protein>
<dbReference type="Proteomes" id="UP001642360">
    <property type="component" value="Unassembled WGS sequence"/>
</dbReference>
<feature type="compositionally biased region" description="Polar residues" evidence="1">
    <location>
        <begin position="77"/>
        <end position="89"/>
    </location>
</feature>
<accession>A0ABC8UIV6</accession>
<comment type="caution">
    <text evidence="2">The sequence shown here is derived from an EMBL/GenBank/DDBJ whole genome shotgun (WGS) entry which is preliminary data.</text>
</comment>
<sequence>MSQQHLWGYSKVQESTSQEVIVLSKQGQSKAKLGDPVLTVRTQSPRALLAGKNSANLLTRYMEQCAEERDCYGSGSTLLSFPPRETSTGEVEASPTIEGDDLDEEIPMCVEDEDCYKDIQDVYDQLHVQFLKQQ</sequence>
<organism evidence="2 3">
    <name type="scientific">Ilex paraguariensis</name>
    <name type="common">yerba mate</name>
    <dbReference type="NCBI Taxonomy" id="185542"/>
    <lineage>
        <taxon>Eukaryota</taxon>
        <taxon>Viridiplantae</taxon>
        <taxon>Streptophyta</taxon>
        <taxon>Embryophyta</taxon>
        <taxon>Tracheophyta</taxon>
        <taxon>Spermatophyta</taxon>
        <taxon>Magnoliopsida</taxon>
        <taxon>eudicotyledons</taxon>
        <taxon>Gunneridae</taxon>
        <taxon>Pentapetalae</taxon>
        <taxon>asterids</taxon>
        <taxon>campanulids</taxon>
        <taxon>Aquifoliales</taxon>
        <taxon>Aquifoliaceae</taxon>
        <taxon>Ilex</taxon>
    </lineage>
</organism>
<evidence type="ECO:0000313" key="2">
    <source>
        <dbReference type="EMBL" id="CAK9180951.1"/>
    </source>
</evidence>
<gene>
    <name evidence="2" type="ORF">ILEXP_LOCUS50975</name>
</gene>
<keyword evidence="3" id="KW-1185">Reference proteome</keyword>
<evidence type="ECO:0000256" key="1">
    <source>
        <dbReference type="SAM" id="MobiDB-lite"/>
    </source>
</evidence>
<dbReference type="AlphaFoldDB" id="A0ABC8UIV6"/>
<feature type="region of interest" description="Disordered" evidence="1">
    <location>
        <begin position="77"/>
        <end position="100"/>
    </location>
</feature>